<feature type="domain" description="Clp R" evidence="15">
    <location>
        <begin position="3"/>
        <end position="146"/>
    </location>
</feature>
<dbReference type="GO" id="GO:0016887">
    <property type="term" value="F:ATP hydrolysis activity"/>
    <property type="evidence" value="ECO:0007669"/>
    <property type="project" value="InterPro"/>
</dbReference>
<evidence type="ECO:0000256" key="9">
    <source>
        <dbReference type="ARBA" id="ARBA00023054"/>
    </source>
</evidence>
<feature type="coiled-coil region" evidence="14">
    <location>
        <begin position="412"/>
        <end position="492"/>
    </location>
</feature>
<evidence type="ECO:0000256" key="11">
    <source>
        <dbReference type="ARBA" id="ARBA00026057"/>
    </source>
</evidence>
<keyword evidence="8 14" id="KW-0346">Stress response</keyword>
<dbReference type="Gene3D" id="1.10.1780.10">
    <property type="entry name" value="Clp, N-terminal domain"/>
    <property type="match status" value="1"/>
</dbReference>
<sequence length="859" mass="95932">MRFDKFTSRLQMAISEAQSLALGKDHNFIEPVHLFQSLLNQSGGSTAPLLQQAGVDVARFKSLLAQELDKLPQVQGSDADVHLSNDLGRLLNLADKLAQKRSDQFISSELVLLAAVDDRGVVGKLLKECGADKQRLERAIETMRGGEKVQDQGAEESRQALDRFTIDLTSRATEGKLDPVIGRDDEIRRTIQVLQRRRKNNPVLIGEPGVGKTAIVEGLAQRIVNGEVPEGLKNKRVLALDMGALIAGAKFRGEFEERLKGVLNELAKQEGQIILFIDELHTMVGAGKAEGAMDAGNMLKPALARGELHCVGATTLDEYREFIEKDAALERRFQKVLVDEPNVEDTIAILRGLKERYEVHHGVEITDSAIIAAAKLSHRYITDRQLPDKAIDLVDEAASQIRMEIDSKPEPLDRLERRLIQLKMQREALKKEKDAASKKSVDELNTQIDEMEKEFADLEEVWSSEKAALQGTQQIKSQLEQARVDLENARRQGDLTRMSELQYGRIPELEKQLDMASQAEMLEMRLLRNKVSEEEIAEIVSKWTGIPVAKMLEGEREKLLRMEEALHQRVIGQDEAVVAVANAVRRSRAGLSDPNRPNGSFLFLGPTGVGKTELCKSLAGFLFDTEEAMVRIDMSEFMEKHSVARLIGAPPGYVGYEEGGYLTEAVRRKPYSVLLLDEVEKAHPDVFNILLQVLEDGRLTDGQGRTVDFRNTVIVMTSNLGSDLIQAMGGQDENYNEIKDAVLEVVGRHFRPEFINRIDEVVVFHPLTAEQIRGIALIQLEILNRRLQEQDLKVELSAEAMATLAEVGFDPIYGARPLKRAIQQRVENPLAQSILNGEFQRGDVIAVEVEGGKLVFRRK</sequence>
<dbReference type="InterPro" id="IPR027417">
    <property type="entry name" value="P-loop_NTPase"/>
</dbReference>
<dbReference type="EMBL" id="CP000155">
    <property type="protein sequence ID" value="ABC32569.1"/>
    <property type="molecule type" value="Genomic_DNA"/>
</dbReference>
<evidence type="ECO:0000256" key="3">
    <source>
        <dbReference type="ARBA" id="ARBA00017574"/>
    </source>
</evidence>
<proteinExistence type="inferred from homology"/>
<dbReference type="PROSITE" id="PS00870">
    <property type="entry name" value="CLPAB_1"/>
    <property type="match status" value="1"/>
</dbReference>
<dbReference type="KEGG" id="hch:HCH_05918"/>
<keyword evidence="4 14" id="KW-0963">Cytoplasm</keyword>
<dbReference type="InterPro" id="IPR003593">
    <property type="entry name" value="AAA+_ATPase"/>
</dbReference>
<keyword evidence="6 13" id="KW-0547">Nucleotide-binding</keyword>
<keyword evidence="10 13" id="KW-0143">Chaperone</keyword>
<dbReference type="FunFam" id="3.40.50.300:FF:000025">
    <property type="entry name" value="ATP-dependent Clp protease subunit"/>
    <property type="match status" value="1"/>
</dbReference>
<dbReference type="InterPro" id="IPR001270">
    <property type="entry name" value="ClpA/B"/>
</dbReference>
<dbReference type="FunFam" id="3.40.50.300:FF:000120">
    <property type="entry name" value="ATP-dependent chaperone ClpB"/>
    <property type="match status" value="1"/>
</dbReference>
<dbReference type="SUPFAM" id="SSF52540">
    <property type="entry name" value="P-loop containing nucleoside triphosphate hydrolases"/>
    <property type="match status" value="2"/>
</dbReference>
<dbReference type="InterPro" id="IPR003959">
    <property type="entry name" value="ATPase_AAA_core"/>
</dbReference>
<dbReference type="GO" id="GO:0005829">
    <property type="term" value="C:cytosol"/>
    <property type="evidence" value="ECO:0007669"/>
    <property type="project" value="UniProtKB-ARBA"/>
</dbReference>
<dbReference type="Pfam" id="PF17871">
    <property type="entry name" value="AAA_lid_9"/>
    <property type="match status" value="1"/>
</dbReference>
<evidence type="ECO:0000256" key="13">
    <source>
        <dbReference type="RuleBase" id="RU004432"/>
    </source>
</evidence>
<dbReference type="PRINTS" id="PR00300">
    <property type="entry name" value="CLPPROTEASEA"/>
</dbReference>
<evidence type="ECO:0000256" key="6">
    <source>
        <dbReference type="ARBA" id="ARBA00022741"/>
    </source>
</evidence>
<gene>
    <name evidence="14" type="primary">clpB</name>
    <name evidence="16" type="ordered locus">HCH_05918</name>
</gene>
<dbReference type="PANTHER" id="PTHR11638">
    <property type="entry name" value="ATP-DEPENDENT CLP PROTEASE"/>
    <property type="match status" value="1"/>
</dbReference>
<dbReference type="Pfam" id="PF02861">
    <property type="entry name" value="Clp_N"/>
    <property type="match status" value="1"/>
</dbReference>
<dbReference type="RefSeq" id="WP_011399627.1">
    <property type="nucleotide sequence ID" value="NC_007645.1"/>
</dbReference>
<dbReference type="FunFam" id="1.10.8.60:FF:000017">
    <property type="entry name" value="ATP-dependent chaperone ClpB"/>
    <property type="match status" value="1"/>
</dbReference>
<dbReference type="InterPro" id="IPR036628">
    <property type="entry name" value="Clp_N_dom_sf"/>
</dbReference>
<accession>Q2S9V5</accession>
<dbReference type="OrthoDB" id="9803641at2"/>
<organism evidence="16 17">
    <name type="scientific">Hahella chejuensis (strain KCTC 2396)</name>
    <dbReference type="NCBI Taxonomy" id="349521"/>
    <lineage>
        <taxon>Bacteria</taxon>
        <taxon>Pseudomonadati</taxon>
        <taxon>Pseudomonadota</taxon>
        <taxon>Gammaproteobacteria</taxon>
        <taxon>Oceanospirillales</taxon>
        <taxon>Hahellaceae</taxon>
        <taxon>Hahella</taxon>
    </lineage>
</organism>
<comment type="subunit">
    <text evidence="14">Homohexamer; The oligomerization is ATP-dependent.</text>
</comment>
<dbReference type="eggNOG" id="COG0542">
    <property type="taxonomic scope" value="Bacteria"/>
</dbReference>
<dbReference type="STRING" id="349521.HCH_05918"/>
<dbReference type="InterPro" id="IPR028299">
    <property type="entry name" value="ClpA/B_CS2"/>
</dbReference>
<dbReference type="GO" id="GO:0034605">
    <property type="term" value="P:cellular response to heat"/>
    <property type="evidence" value="ECO:0007669"/>
    <property type="project" value="TreeGrafter"/>
</dbReference>
<evidence type="ECO:0000256" key="14">
    <source>
        <dbReference type="RuleBase" id="RU362034"/>
    </source>
</evidence>
<reference evidence="16 17" key="1">
    <citation type="journal article" date="2005" name="Nucleic Acids Res.">
        <title>Genomic blueprint of Hahella chejuensis, a marine microbe producing an algicidal agent.</title>
        <authorList>
            <person name="Jeong H."/>
            <person name="Yim J.H."/>
            <person name="Lee C."/>
            <person name="Choi S.-H."/>
            <person name="Park Y.K."/>
            <person name="Yoon S.H."/>
            <person name="Hur C.-G."/>
            <person name="Kang H.-Y."/>
            <person name="Kim D."/>
            <person name="Lee H.H."/>
            <person name="Park K.H."/>
            <person name="Park S.-H."/>
            <person name="Park H.-S."/>
            <person name="Lee H.K."/>
            <person name="Oh T.K."/>
            <person name="Kim J.F."/>
        </authorList>
    </citation>
    <scope>NUCLEOTIDE SEQUENCE [LARGE SCALE GENOMIC DNA]</scope>
    <source>
        <strain evidence="16 17">KCTC 2396</strain>
    </source>
</reference>
<dbReference type="NCBIfam" id="TIGR03346">
    <property type="entry name" value="chaperone_ClpB"/>
    <property type="match status" value="1"/>
</dbReference>
<dbReference type="Pfam" id="PF00004">
    <property type="entry name" value="AAA"/>
    <property type="match status" value="1"/>
</dbReference>
<dbReference type="GO" id="GO:0042026">
    <property type="term" value="P:protein refolding"/>
    <property type="evidence" value="ECO:0007669"/>
    <property type="project" value="UniProtKB-UniRule"/>
</dbReference>
<dbReference type="PANTHER" id="PTHR11638:SF18">
    <property type="entry name" value="HEAT SHOCK PROTEIN 104"/>
    <property type="match status" value="1"/>
</dbReference>
<dbReference type="FunFam" id="1.10.1780.10:FF:000003">
    <property type="entry name" value="ATP-dependent chaperone ClpB"/>
    <property type="match status" value="1"/>
</dbReference>
<dbReference type="PROSITE" id="PS51903">
    <property type="entry name" value="CLP_R"/>
    <property type="match status" value="1"/>
</dbReference>
<dbReference type="PROSITE" id="PS00871">
    <property type="entry name" value="CLPAB_2"/>
    <property type="match status" value="1"/>
</dbReference>
<dbReference type="Pfam" id="PF07724">
    <property type="entry name" value="AAA_2"/>
    <property type="match status" value="1"/>
</dbReference>
<dbReference type="Pfam" id="PF10431">
    <property type="entry name" value="ClpB_D2-small"/>
    <property type="match status" value="1"/>
</dbReference>
<evidence type="ECO:0000256" key="12">
    <source>
        <dbReference type="PROSITE-ProRule" id="PRU01251"/>
    </source>
</evidence>
<dbReference type="AlphaFoldDB" id="Q2S9V5"/>
<dbReference type="InterPro" id="IPR004176">
    <property type="entry name" value="Clp_R_N"/>
</dbReference>
<dbReference type="GO" id="GO:0005524">
    <property type="term" value="F:ATP binding"/>
    <property type="evidence" value="ECO:0007669"/>
    <property type="project" value="UniProtKB-UniRule"/>
</dbReference>
<evidence type="ECO:0000256" key="8">
    <source>
        <dbReference type="ARBA" id="ARBA00023016"/>
    </source>
</evidence>
<dbReference type="GO" id="GO:0042802">
    <property type="term" value="F:identical protein binding"/>
    <property type="evidence" value="ECO:0007669"/>
    <property type="project" value="UniProtKB-ARBA"/>
</dbReference>
<name>Q2S9V5_HAHCH</name>
<dbReference type="InterPro" id="IPR019489">
    <property type="entry name" value="Clp_ATPase_C"/>
</dbReference>
<comment type="subunit">
    <text evidence="11">Homohexamer. The oligomerization is ATP-dependent.</text>
</comment>
<dbReference type="InterPro" id="IPR018368">
    <property type="entry name" value="ClpA/B_CS1"/>
</dbReference>
<keyword evidence="17" id="KW-1185">Reference proteome</keyword>
<dbReference type="SMART" id="SM01086">
    <property type="entry name" value="ClpB_D2-small"/>
    <property type="match status" value="1"/>
</dbReference>
<evidence type="ECO:0000256" key="7">
    <source>
        <dbReference type="ARBA" id="ARBA00022840"/>
    </source>
</evidence>
<dbReference type="InterPro" id="IPR017730">
    <property type="entry name" value="Chaperonin_ClpB"/>
</dbReference>
<dbReference type="CDD" id="cd00009">
    <property type="entry name" value="AAA"/>
    <property type="match status" value="1"/>
</dbReference>
<comment type="subcellular location">
    <subcellularLocation>
        <location evidence="1 14">Cytoplasm</location>
    </subcellularLocation>
</comment>
<evidence type="ECO:0000256" key="4">
    <source>
        <dbReference type="ARBA" id="ARBA00022490"/>
    </source>
</evidence>
<evidence type="ECO:0000256" key="5">
    <source>
        <dbReference type="ARBA" id="ARBA00022737"/>
    </source>
</evidence>
<comment type="function">
    <text evidence="14">Part of a stress-induced multi-chaperone system, it is involved in the recovery of the cell from heat-induced damage, in cooperation with DnaK, DnaJ and GrpE.</text>
</comment>
<dbReference type="FunFam" id="3.40.50.300:FF:000010">
    <property type="entry name" value="Chaperone clpB 1, putative"/>
    <property type="match status" value="1"/>
</dbReference>
<keyword evidence="9 14" id="KW-0175">Coiled coil</keyword>
<evidence type="ECO:0000256" key="2">
    <source>
        <dbReference type="ARBA" id="ARBA00008675"/>
    </source>
</evidence>
<dbReference type="CDD" id="cd19499">
    <property type="entry name" value="RecA-like_ClpB_Hsp104-like"/>
    <property type="match status" value="1"/>
</dbReference>
<dbReference type="Gene3D" id="1.10.8.60">
    <property type="match status" value="1"/>
</dbReference>
<keyword evidence="7 13" id="KW-0067">ATP-binding</keyword>
<evidence type="ECO:0000256" key="1">
    <source>
        <dbReference type="ARBA" id="ARBA00004496"/>
    </source>
</evidence>
<dbReference type="SMART" id="SM00382">
    <property type="entry name" value="AAA"/>
    <property type="match status" value="2"/>
</dbReference>
<protein>
    <recommendedName>
        <fullName evidence="3 14">Chaperone protein ClpB</fullName>
    </recommendedName>
</protein>
<dbReference type="InterPro" id="IPR041546">
    <property type="entry name" value="ClpA/ClpB_AAA_lid"/>
</dbReference>
<comment type="similarity">
    <text evidence="2 13">Belongs to the ClpA/ClpB family.</text>
</comment>
<dbReference type="Gene3D" id="3.40.50.300">
    <property type="entry name" value="P-loop containing nucleotide triphosphate hydrolases"/>
    <property type="match status" value="3"/>
</dbReference>
<dbReference type="HOGENOM" id="CLU_005070_4_0_6"/>
<dbReference type="NCBIfam" id="NF008118">
    <property type="entry name" value="PRK10865.1"/>
    <property type="match status" value="1"/>
</dbReference>
<keyword evidence="5 12" id="KW-0677">Repeat</keyword>
<dbReference type="Proteomes" id="UP000000238">
    <property type="component" value="Chromosome"/>
</dbReference>
<evidence type="ECO:0000313" key="17">
    <source>
        <dbReference type="Proteomes" id="UP000000238"/>
    </source>
</evidence>
<evidence type="ECO:0000256" key="10">
    <source>
        <dbReference type="ARBA" id="ARBA00023186"/>
    </source>
</evidence>
<dbReference type="SUPFAM" id="SSF81923">
    <property type="entry name" value="Double Clp-N motif"/>
    <property type="match status" value="1"/>
</dbReference>
<dbReference type="InterPro" id="IPR050130">
    <property type="entry name" value="ClpA_ClpB"/>
</dbReference>
<evidence type="ECO:0000313" key="16">
    <source>
        <dbReference type="EMBL" id="ABC32569.1"/>
    </source>
</evidence>
<evidence type="ECO:0000259" key="15">
    <source>
        <dbReference type="PROSITE" id="PS51903"/>
    </source>
</evidence>